<evidence type="ECO:0000313" key="3">
    <source>
        <dbReference type="Proteomes" id="UP000256964"/>
    </source>
</evidence>
<evidence type="ECO:0008006" key="4">
    <source>
        <dbReference type="Google" id="ProtNLM"/>
    </source>
</evidence>
<accession>A0A371DJM2</accession>
<dbReference type="AlphaFoldDB" id="A0A371DJM2"/>
<dbReference type="STRING" id="139420.A0A371DJM2"/>
<feature type="region of interest" description="Disordered" evidence="1">
    <location>
        <begin position="95"/>
        <end position="141"/>
    </location>
</feature>
<reference evidence="2 3" key="1">
    <citation type="journal article" date="2018" name="Biotechnol. Biofuels">
        <title>Integrative visual omics of the white-rot fungus Polyporus brumalis exposes the biotechnological potential of its oxidative enzymes for delignifying raw plant biomass.</title>
        <authorList>
            <person name="Miyauchi S."/>
            <person name="Rancon A."/>
            <person name="Drula E."/>
            <person name="Hage H."/>
            <person name="Chaduli D."/>
            <person name="Favel A."/>
            <person name="Grisel S."/>
            <person name="Henrissat B."/>
            <person name="Herpoel-Gimbert I."/>
            <person name="Ruiz-Duenas F.J."/>
            <person name="Chevret D."/>
            <person name="Hainaut M."/>
            <person name="Lin J."/>
            <person name="Wang M."/>
            <person name="Pangilinan J."/>
            <person name="Lipzen A."/>
            <person name="Lesage-Meessen L."/>
            <person name="Navarro D."/>
            <person name="Riley R."/>
            <person name="Grigoriev I.V."/>
            <person name="Zhou S."/>
            <person name="Raouche S."/>
            <person name="Rosso M.N."/>
        </authorList>
    </citation>
    <scope>NUCLEOTIDE SEQUENCE [LARGE SCALE GENOMIC DNA]</scope>
    <source>
        <strain evidence="2 3">BRFM 1820</strain>
    </source>
</reference>
<sequence length="387" mass="42728">MTESLNIIEGLLAASLNLGSVRDVCFYAFSKRVKSDDVVKMHHPLPVVVVASLLENNSGFANARRGFYWASGRIEGSSVYQSPRSIQQMVHGSQYDYDSDSDLDDEEQDNMDRLSEDSGPSEHTFDLSAVGTDDSEAGNASAVPKSSIKYRNVMVPNIAFRTLRVGIFFTYTGKVRFLPLRSQGFEKRQSQLRSLESLAIPACSPKSLYCFADAFDMKDLRHMAGNAIVHRLSAENVVEEAFSSFLCRYDDLHKRAMNVLALLYDNPAVQQSLQGLIPRLVKGELPHAGLTLVALLQMEKVEPTRRLARLDTVDAAAAAQVAPNNHDGSSPLSTSLNASAQSFRFTWFPSAPPAVGFSVTDPYPTRPYKNLPSSARRRYIGPAIARR</sequence>
<evidence type="ECO:0000256" key="1">
    <source>
        <dbReference type="SAM" id="MobiDB-lite"/>
    </source>
</evidence>
<dbReference type="Proteomes" id="UP000256964">
    <property type="component" value="Unassembled WGS sequence"/>
</dbReference>
<feature type="compositionally biased region" description="Acidic residues" evidence="1">
    <location>
        <begin position="97"/>
        <end position="109"/>
    </location>
</feature>
<name>A0A371DJM2_9APHY</name>
<evidence type="ECO:0000313" key="2">
    <source>
        <dbReference type="EMBL" id="RDX52730.1"/>
    </source>
</evidence>
<dbReference type="Gene3D" id="3.30.710.10">
    <property type="entry name" value="Potassium Channel Kv1.1, Chain A"/>
    <property type="match status" value="1"/>
</dbReference>
<dbReference type="InterPro" id="IPR011333">
    <property type="entry name" value="SKP1/BTB/POZ_sf"/>
</dbReference>
<gene>
    <name evidence="2" type="ORF">OH76DRAFT_1553984</name>
</gene>
<proteinExistence type="predicted"/>
<dbReference type="OrthoDB" id="6359816at2759"/>
<keyword evidence="3" id="KW-1185">Reference proteome</keyword>
<organism evidence="2 3">
    <name type="scientific">Lentinus brumalis</name>
    <dbReference type="NCBI Taxonomy" id="2498619"/>
    <lineage>
        <taxon>Eukaryota</taxon>
        <taxon>Fungi</taxon>
        <taxon>Dikarya</taxon>
        <taxon>Basidiomycota</taxon>
        <taxon>Agaricomycotina</taxon>
        <taxon>Agaricomycetes</taxon>
        <taxon>Polyporales</taxon>
        <taxon>Polyporaceae</taxon>
        <taxon>Lentinus</taxon>
    </lineage>
</organism>
<protein>
    <recommendedName>
        <fullName evidence="4">BTB domain-containing protein</fullName>
    </recommendedName>
</protein>
<dbReference type="EMBL" id="KZ857389">
    <property type="protein sequence ID" value="RDX52730.1"/>
    <property type="molecule type" value="Genomic_DNA"/>
</dbReference>